<dbReference type="Proteomes" id="UP000032180">
    <property type="component" value="Chromosome 5"/>
</dbReference>
<evidence type="ECO:0000256" key="7">
    <source>
        <dbReference type="ARBA" id="ARBA00056093"/>
    </source>
</evidence>
<dbReference type="PANTHER" id="PTHR45188:SF2">
    <property type="entry name" value="DNAJ HOMOLOG SUBFAMILY C MEMBER 7"/>
    <property type="match status" value="1"/>
</dbReference>
<dbReference type="PANTHER" id="PTHR45188">
    <property type="entry name" value="DNAJ PROTEIN P58IPK HOMOLOG"/>
    <property type="match status" value="1"/>
</dbReference>
<comment type="function">
    <text evidence="7">May play a role in protein folding in the endoplasmic reticulum.</text>
</comment>
<dbReference type="SUPFAM" id="SSF48452">
    <property type="entry name" value="TPR-like"/>
    <property type="match status" value="1"/>
</dbReference>
<dbReference type="FunFam" id="1.10.287.110:FF:000055">
    <property type="entry name" value="DnaJ subfamily C member 7"/>
    <property type="match status" value="1"/>
</dbReference>
<dbReference type="eggNOG" id="KOG0550">
    <property type="taxonomic scope" value="Eukaryota"/>
</dbReference>
<dbReference type="PROSITE" id="PS50005">
    <property type="entry name" value="TPR"/>
    <property type="match status" value="1"/>
</dbReference>
<evidence type="ECO:0000256" key="5">
    <source>
        <dbReference type="ARBA" id="ARBA00022824"/>
    </source>
</evidence>
<dbReference type="InterPro" id="IPR001623">
    <property type="entry name" value="DnaJ_domain"/>
</dbReference>
<dbReference type="PRINTS" id="PR00625">
    <property type="entry name" value="JDOMAIN"/>
</dbReference>
<dbReference type="FunFam" id="1.25.40.10:FF:000258">
    <property type="entry name" value="DnaJ domain containing protein"/>
    <property type="match status" value="1"/>
</dbReference>
<reference evidence="13" key="2">
    <citation type="submission" date="2013-12" db="EMBL/GenBank/DDBJ databases">
        <authorList>
            <person name="Yu Y."/>
            <person name="Lee S."/>
            <person name="de Baynast K."/>
            <person name="Wissotski M."/>
            <person name="Liu L."/>
            <person name="Talag J."/>
            <person name="Goicoechea J."/>
            <person name="Angelova A."/>
            <person name="Jetty R."/>
            <person name="Kudrna D."/>
            <person name="Golser W."/>
            <person name="Rivera L."/>
            <person name="Zhang J."/>
            <person name="Wing R."/>
        </authorList>
    </citation>
    <scope>NUCLEOTIDE SEQUENCE</scope>
</reference>
<dbReference type="Gene3D" id="1.25.40.10">
    <property type="entry name" value="Tetratricopeptide repeat domain"/>
    <property type="match status" value="1"/>
</dbReference>
<dbReference type="Gramene" id="LPERR05G12400.2">
    <property type="protein sequence ID" value="LPERR05G12400.2"/>
    <property type="gene ID" value="LPERR05G12400"/>
</dbReference>
<dbReference type="SMART" id="SM00271">
    <property type="entry name" value="DnaJ"/>
    <property type="match status" value="1"/>
</dbReference>
<feature type="repeat" description="TPR" evidence="9">
    <location>
        <begin position="193"/>
        <end position="226"/>
    </location>
</feature>
<name>A0A0D9WG95_9ORYZ</name>
<evidence type="ECO:0000256" key="9">
    <source>
        <dbReference type="PROSITE-ProRule" id="PRU00339"/>
    </source>
</evidence>
<feature type="domain" description="J" evidence="11">
    <location>
        <begin position="338"/>
        <end position="404"/>
    </location>
</feature>
<reference evidence="12" key="3">
    <citation type="submission" date="2015-04" db="UniProtKB">
        <authorList>
            <consortium name="EnsemblPlants"/>
        </authorList>
    </citation>
    <scope>IDENTIFICATION</scope>
</reference>
<organism evidence="12 13">
    <name type="scientific">Leersia perrieri</name>
    <dbReference type="NCBI Taxonomy" id="77586"/>
    <lineage>
        <taxon>Eukaryota</taxon>
        <taxon>Viridiplantae</taxon>
        <taxon>Streptophyta</taxon>
        <taxon>Embryophyta</taxon>
        <taxon>Tracheophyta</taxon>
        <taxon>Spermatophyta</taxon>
        <taxon>Magnoliopsida</taxon>
        <taxon>Liliopsida</taxon>
        <taxon>Poales</taxon>
        <taxon>Poaceae</taxon>
        <taxon>BOP clade</taxon>
        <taxon>Oryzoideae</taxon>
        <taxon>Oryzeae</taxon>
        <taxon>Oryzinae</taxon>
        <taxon>Leersia</taxon>
    </lineage>
</organism>
<dbReference type="InterPro" id="IPR019734">
    <property type="entry name" value="TPR_rpt"/>
</dbReference>
<dbReference type="InterPro" id="IPR011990">
    <property type="entry name" value="TPR-like_helical_dom_sf"/>
</dbReference>
<evidence type="ECO:0000256" key="1">
    <source>
        <dbReference type="ARBA" id="ARBA00004319"/>
    </source>
</evidence>
<evidence type="ECO:0000256" key="8">
    <source>
        <dbReference type="ARBA" id="ARBA00063426"/>
    </source>
</evidence>
<dbReference type="GO" id="GO:0005788">
    <property type="term" value="C:endoplasmic reticulum lumen"/>
    <property type="evidence" value="ECO:0007669"/>
    <property type="project" value="UniProtKB-SubCell"/>
</dbReference>
<dbReference type="EnsemblPlants" id="LPERR05G12400.2">
    <property type="protein sequence ID" value="LPERR05G12400.2"/>
    <property type="gene ID" value="LPERR05G12400"/>
</dbReference>
<proteinExistence type="predicted"/>
<dbReference type="CDD" id="cd06257">
    <property type="entry name" value="DnaJ"/>
    <property type="match status" value="1"/>
</dbReference>
<evidence type="ECO:0000313" key="12">
    <source>
        <dbReference type="EnsemblPlants" id="LPERR05G12400.2"/>
    </source>
</evidence>
<dbReference type="PROSITE" id="PS00636">
    <property type="entry name" value="DNAJ_1"/>
    <property type="match status" value="1"/>
</dbReference>
<dbReference type="SMART" id="SM00028">
    <property type="entry name" value="TPR"/>
    <property type="match status" value="4"/>
</dbReference>
<comment type="subunit">
    <text evidence="8">Interacts with BIP1.</text>
</comment>
<keyword evidence="5" id="KW-0256">Endoplasmic reticulum</keyword>
<dbReference type="AlphaFoldDB" id="A0A0D9WG95"/>
<dbReference type="InterPro" id="IPR036869">
    <property type="entry name" value="J_dom_sf"/>
</dbReference>
<feature type="signal peptide" evidence="10">
    <location>
        <begin position="1"/>
        <end position="36"/>
    </location>
</feature>
<dbReference type="GO" id="GO:0044794">
    <property type="term" value="P:host-mediated activation of viral process"/>
    <property type="evidence" value="ECO:0007669"/>
    <property type="project" value="EnsemblPlants"/>
</dbReference>
<evidence type="ECO:0000313" key="13">
    <source>
        <dbReference type="Proteomes" id="UP000032180"/>
    </source>
</evidence>
<evidence type="ECO:0000256" key="4">
    <source>
        <dbReference type="ARBA" id="ARBA00022803"/>
    </source>
</evidence>
<dbReference type="Gene3D" id="1.10.287.110">
    <property type="entry name" value="DnaJ domain"/>
    <property type="match status" value="1"/>
</dbReference>
<dbReference type="Pfam" id="PF13432">
    <property type="entry name" value="TPR_16"/>
    <property type="match status" value="1"/>
</dbReference>
<feature type="chain" id="PRO_5002348983" description="J domain-containing protein" evidence="10">
    <location>
        <begin position="37"/>
        <end position="456"/>
    </location>
</feature>
<evidence type="ECO:0000259" key="11">
    <source>
        <dbReference type="PROSITE" id="PS50076"/>
    </source>
</evidence>
<evidence type="ECO:0000256" key="10">
    <source>
        <dbReference type="SAM" id="SignalP"/>
    </source>
</evidence>
<protein>
    <recommendedName>
        <fullName evidence="11">J domain-containing protein</fullName>
    </recommendedName>
</protein>
<keyword evidence="3" id="KW-0677">Repeat</keyword>
<comment type="subcellular location">
    <subcellularLocation>
        <location evidence="1">Endoplasmic reticulum lumen</location>
    </subcellularLocation>
</comment>
<keyword evidence="6" id="KW-0143">Chaperone</keyword>
<evidence type="ECO:0000256" key="2">
    <source>
        <dbReference type="ARBA" id="ARBA00022729"/>
    </source>
</evidence>
<dbReference type="PROSITE" id="PS50076">
    <property type="entry name" value="DNAJ_2"/>
    <property type="match status" value="1"/>
</dbReference>
<keyword evidence="13" id="KW-1185">Reference proteome</keyword>
<keyword evidence="4 9" id="KW-0802">TPR repeat</keyword>
<dbReference type="STRING" id="77586.A0A0D9WG95"/>
<dbReference type="Pfam" id="PF00226">
    <property type="entry name" value="DnaJ"/>
    <property type="match status" value="1"/>
</dbReference>
<sequence>MNSSGQAAMMAMARWPWRVVLPMLLLHCFSVFFVFAQEHQDNDPSTLFKRASEMMDLRKYDGALGLLNAVLEVDPNHSQAYRQRASVLRHKCRYKEAEGDYRRYMEQKPVSSSVEKELSQLLQAQNALETAYGQFESHDFSKVVEYINKIVLVFSPGCLKAKLLKAKALLALKDYSSVISETGFILKEDEDNLDALLLRGRAYYYLADHDVASRHYQKGLRLDPEHSELKKAYFGLKNLLKKTKSAEDNAAKGKLRVSAEDYKAALAMDPDHTSYNVHLYLGLCKILVKLGRGNEAISSCTEALNIDRELVDALTQDMGIREALMRAEKQLKLSKRKDWYKILGISKTASAAEIKRAYKKLALQWHPDKNVDNREEAENMFREIAAAYEVLGDEDKRVRYDRGEDIDEMNMGGGGGGFNPFGGGGQQYTFHYDGGFPGGGGFHGGGFPGGFQFNFG</sequence>
<keyword evidence="2 10" id="KW-0732">Signal</keyword>
<accession>A0A0D9WG95</accession>
<evidence type="ECO:0000256" key="3">
    <source>
        <dbReference type="ARBA" id="ARBA00022737"/>
    </source>
</evidence>
<reference evidence="12 13" key="1">
    <citation type="submission" date="2012-08" db="EMBL/GenBank/DDBJ databases">
        <title>Oryza genome evolution.</title>
        <authorList>
            <person name="Wing R.A."/>
        </authorList>
    </citation>
    <scope>NUCLEOTIDE SEQUENCE</scope>
</reference>
<dbReference type="InterPro" id="IPR018253">
    <property type="entry name" value="DnaJ_domain_CS"/>
</dbReference>
<evidence type="ECO:0000256" key="6">
    <source>
        <dbReference type="ARBA" id="ARBA00023186"/>
    </source>
</evidence>
<dbReference type="SUPFAM" id="SSF46565">
    <property type="entry name" value="Chaperone J-domain"/>
    <property type="match status" value="1"/>
</dbReference>